<feature type="region of interest" description="Disordered" evidence="1">
    <location>
        <begin position="370"/>
        <end position="418"/>
    </location>
</feature>
<evidence type="ECO:0000313" key="3">
    <source>
        <dbReference type="EMBL" id="KUJ19311.1"/>
    </source>
</evidence>
<feature type="compositionally biased region" description="Basic and acidic residues" evidence="1">
    <location>
        <begin position="263"/>
        <end position="273"/>
    </location>
</feature>
<proteinExistence type="predicted"/>
<keyword evidence="2" id="KW-0812">Transmembrane</keyword>
<feature type="region of interest" description="Disordered" evidence="1">
    <location>
        <begin position="225"/>
        <end position="273"/>
    </location>
</feature>
<dbReference type="EMBL" id="KQ947411">
    <property type="protein sequence ID" value="KUJ19311.1"/>
    <property type="molecule type" value="Genomic_DNA"/>
</dbReference>
<dbReference type="GeneID" id="28828020"/>
<keyword evidence="2" id="KW-1133">Transmembrane helix</keyword>
<dbReference type="Proteomes" id="UP000070700">
    <property type="component" value="Unassembled WGS sequence"/>
</dbReference>
<dbReference type="InParanoid" id="A0A194XGP6"/>
<sequence length="418" mass="44771">MALLTADTWYTVTNTISGDTSYLSASESNDLLQINKTQSAYTNWQFFLSNRSVLTNLYWVRNQAIGSTFHIGISYRDGNVIPSLQSRALNESASWNIAFDGDTSGARVLNAGAGTYLDLTTAQVVSNSTDATGSIWTLQKNGLIDDSTFLISPLNTTIPLLSSNTISSTPLSITSTTTTSSNLTSRSLSSGAVAGIAASSALLLLIIILISLHLWHKHRSRPPRRFTMLGDDELSPKSPELGYEFQDRSSSRRPSATYSIPHPTEKSNEIETRHPIRSSSHQSALFSTSTIPPVNSSLLSSLTPIPAISPAHRLTLSSSSPVLHHHSVSVQTPTPTYSLASAGLARAKTQRYGDHGPGVGLGRVVGVDREGEMEGEGEGHGKRESFRGARSKWGVGGGGGEEGKKGLVVKEEEGEGRF</sequence>
<reference evidence="3 4" key="1">
    <citation type="submission" date="2015-10" db="EMBL/GenBank/DDBJ databases">
        <title>Full genome of DAOMC 229536 Phialocephala scopiformis, a fungal endophyte of spruce producing the potent anti-insectan compound rugulosin.</title>
        <authorList>
            <consortium name="DOE Joint Genome Institute"/>
            <person name="Walker A.K."/>
            <person name="Frasz S.L."/>
            <person name="Seifert K.A."/>
            <person name="Miller J.D."/>
            <person name="Mondo S.J."/>
            <person name="Labutti K."/>
            <person name="Lipzen A."/>
            <person name="Dockter R."/>
            <person name="Kennedy M."/>
            <person name="Grigoriev I.V."/>
            <person name="Spatafora J.W."/>
        </authorList>
    </citation>
    <scope>NUCLEOTIDE SEQUENCE [LARGE SCALE GENOMIC DNA]</scope>
    <source>
        <strain evidence="3 4">CBS 120377</strain>
    </source>
</reference>
<dbReference type="AlphaFoldDB" id="A0A194XGP6"/>
<evidence type="ECO:0000256" key="2">
    <source>
        <dbReference type="SAM" id="Phobius"/>
    </source>
</evidence>
<gene>
    <name evidence="3" type="ORF">LY89DRAFT_716858</name>
</gene>
<protein>
    <submittedName>
        <fullName evidence="3">Uncharacterized protein</fullName>
    </submittedName>
</protein>
<dbReference type="KEGG" id="psco:LY89DRAFT_716858"/>
<dbReference type="RefSeq" id="XP_018073666.1">
    <property type="nucleotide sequence ID" value="XM_018218294.1"/>
</dbReference>
<evidence type="ECO:0000313" key="4">
    <source>
        <dbReference type="Proteomes" id="UP000070700"/>
    </source>
</evidence>
<keyword evidence="2" id="KW-0472">Membrane</keyword>
<accession>A0A194XGP6</accession>
<dbReference type="STRING" id="149040.A0A194XGP6"/>
<feature type="compositionally biased region" description="Basic and acidic residues" evidence="1">
    <location>
        <begin position="370"/>
        <end position="387"/>
    </location>
</feature>
<keyword evidence="4" id="KW-1185">Reference proteome</keyword>
<feature type="transmembrane region" description="Helical" evidence="2">
    <location>
        <begin position="192"/>
        <end position="215"/>
    </location>
</feature>
<organism evidence="3 4">
    <name type="scientific">Mollisia scopiformis</name>
    <name type="common">Conifer needle endophyte fungus</name>
    <name type="synonym">Phialocephala scopiformis</name>
    <dbReference type="NCBI Taxonomy" id="149040"/>
    <lineage>
        <taxon>Eukaryota</taxon>
        <taxon>Fungi</taxon>
        <taxon>Dikarya</taxon>
        <taxon>Ascomycota</taxon>
        <taxon>Pezizomycotina</taxon>
        <taxon>Leotiomycetes</taxon>
        <taxon>Helotiales</taxon>
        <taxon>Mollisiaceae</taxon>
        <taxon>Mollisia</taxon>
    </lineage>
</organism>
<feature type="compositionally biased region" description="Basic and acidic residues" evidence="1">
    <location>
        <begin position="401"/>
        <end position="418"/>
    </location>
</feature>
<evidence type="ECO:0000256" key="1">
    <source>
        <dbReference type="SAM" id="MobiDB-lite"/>
    </source>
</evidence>
<name>A0A194XGP6_MOLSC</name>